<proteinExistence type="predicted"/>
<dbReference type="AlphaFoldDB" id="A0A1J1I177"/>
<name>A0A1J1I177_9DIPT</name>
<evidence type="ECO:0000313" key="2">
    <source>
        <dbReference type="Proteomes" id="UP000183832"/>
    </source>
</evidence>
<gene>
    <name evidence="1" type="ORF">CLUMA_CG007626</name>
</gene>
<keyword evidence="2" id="KW-1185">Reference proteome</keyword>
<dbReference type="EMBL" id="CVRI01000038">
    <property type="protein sequence ID" value="CRK94103.1"/>
    <property type="molecule type" value="Genomic_DNA"/>
</dbReference>
<reference evidence="1 2" key="1">
    <citation type="submission" date="2015-04" db="EMBL/GenBank/DDBJ databases">
        <authorList>
            <person name="Syromyatnikov M.Y."/>
            <person name="Popov V.N."/>
        </authorList>
    </citation>
    <scope>NUCLEOTIDE SEQUENCE [LARGE SCALE GENOMIC DNA]</scope>
</reference>
<dbReference type="Proteomes" id="UP000183832">
    <property type="component" value="Unassembled WGS sequence"/>
</dbReference>
<accession>A0A1J1I177</accession>
<evidence type="ECO:0000313" key="1">
    <source>
        <dbReference type="EMBL" id="CRK94103.1"/>
    </source>
</evidence>
<sequence>MDLLLVLVEIIFSLNYSNFVLLIEIGLWKQVECVELHLKVGMKCFIKETSCKYAMTIEIF</sequence>
<organism evidence="1 2">
    <name type="scientific">Clunio marinus</name>
    <dbReference type="NCBI Taxonomy" id="568069"/>
    <lineage>
        <taxon>Eukaryota</taxon>
        <taxon>Metazoa</taxon>
        <taxon>Ecdysozoa</taxon>
        <taxon>Arthropoda</taxon>
        <taxon>Hexapoda</taxon>
        <taxon>Insecta</taxon>
        <taxon>Pterygota</taxon>
        <taxon>Neoptera</taxon>
        <taxon>Endopterygota</taxon>
        <taxon>Diptera</taxon>
        <taxon>Nematocera</taxon>
        <taxon>Chironomoidea</taxon>
        <taxon>Chironomidae</taxon>
        <taxon>Clunio</taxon>
    </lineage>
</organism>
<protein>
    <submittedName>
        <fullName evidence="1">CLUMA_CG007626, isoform A</fullName>
    </submittedName>
</protein>